<gene>
    <name evidence="5" type="ORF">UFOPK1704_00521</name>
</gene>
<protein>
    <submittedName>
        <fullName evidence="5">Unannotated protein</fullName>
    </submittedName>
</protein>
<dbReference type="InterPro" id="IPR045851">
    <property type="entry name" value="AMP-bd_C_sf"/>
</dbReference>
<proteinExistence type="inferred from homology"/>
<dbReference type="EMBL" id="CAEZTQ010000081">
    <property type="protein sequence ID" value="CAB4572514.1"/>
    <property type="molecule type" value="Genomic_DNA"/>
</dbReference>
<evidence type="ECO:0000256" key="2">
    <source>
        <dbReference type="ARBA" id="ARBA00022598"/>
    </source>
</evidence>
<dbReference type="InterPro" id="IPR000873">
    <property type="entry name" value="AMP-dep_synth/lig_dom"/>
</dbReference>
<organism evidence="5">
    <name type="scientific">freshwater metagenome</name>
    <dbReference type="NCBI Taxonomy" id="449393"/>
    <lineage>
        <taxon>unclassified sequences</taxon>
        <taxon>metagenomes</taxon>
        <taxon>ecological metagenomes</taxon>
    </lineage>
</organism>
<evidence type="ECO:0000256" key="1">
    <source>
        <dbReference type="ARBA" id="ARBA00006432"/>
    </source>
</evidence>
<dbReference type="Pfam" id="PF13193">
    <property type="entry name" value="AMP-binding_C"/>
    <property type="match status" value="1"/>
</dbReference>
<dbReference type="GO" id="GO:0031956">
    <property type="term" value="F:medium-chain fatty acid-CoA ligase activity"/>
    <property type="evidence" value="ECO:0007669"/>
    <property type="project" value="TreeGrafter"/>
</dbReference>
<feature type="domain" description="AMP-binding enzyme C-terminal" evidence="4">
    <location>
        <begin position="393"/>
        <end position="460"/>
    </location>
</feature>
<evidence type="ECO:0000313" key="5">
    <source>
        <dbReference type="EMBL" id="CAB4572514.1"/>
    </source>
</evidence>
<dbReference type="Pfam" id="PF00501">
    <property type="entry name" value="AMP-binding"/>
    <property type="match status" value="2"/>
</dbReference>
<sequence length="480" mass="52583">MISFLDRLEELAAQQPDAPAVTCQDDTVSRAQLLTLGNNLALHLAEHGTKEGDMVTVAVPNSIDFFIAYVAAWRLGATPQPISSRLPQRELDALIELANPSAIVGVNHGEYPGRTCVPFGFRAPDGDASHLPWVISSAWKAPTSGGSTGRPKLIVSGDPAALNPDAPVPLLMDPGGCLVMPGPLYHNGPAVWSCQAWLHGLHVVLLPKFDAEATLQAIEQHQGSVLYMVPTMMKRILRLPDDIRLKYDMSTLRVAWHLAEPCPEWLKQAWIDWLGPERIFELYAGTEAQTATTISGIEWLTHRGSVGRVIPGTVKVTGENGEELPVGEMGEVWMRSLRESPTYRYVGATARTLEGGWESLGDMGRLDDEGYLYLGDRASDMILSGGANIYPAEIESALQEHPHVRSCAVIGLPDDDKGNIVYAIVEADKNQVSEDELKGFLGERLVAYKVPRSFEFVDVPLRDDAGKVRRSALRQERLDK</sequence>
<dbReference type="Gene3D" id="3.40.50.12780">
    <property type="entry name" value="N-terminal domain of ligase-like"/>
    <property type="match status" value="1"/>
</dbReference>
<dbReference type="InterPro" id="IPR025110">
    <property type="entry name" value="AMP-bd_C"/>
</dbReference>
<evidence type="ECO:0000259" key="3">
    <source>
        <dbReference type="Pfam" id="PF00501"/>
    </source>
</evidence>
<feature type="domain" description="AMP-dependent synthetase/ligase" evidence="3">
    <location>
        <begin position="9"/>
        <end position="105"/>
    </location>
</feature>
<accession>A0A6J6EB58</accession>
<dbReference type="PANTHER" id="PTHR43201:SF5">
    <property type="entry name" value="MEDIUM-CHAIN ACYL-COA LIGASE ACSF2, MITOCHONDRIAL"/>
    <property type="match status" value="1"/>
</dbReference>
<dbReference type="SUPFAM" id="SSF56801">
    <property type="entry name" value="Acetyl-CoA synthetase-like"/>
    <property type="match status" value="1"/>
</dbReference>
<dbReference type="GO" id="GO:0006631">
    <property type="term" value="P:fatty acid metabolic process"/>
    <property type="evidence" value="ECO:0007669"/>
    <property type="project" value="TreeGrafter"/>
</dbReference>
<dbReference type="AlphaFoldDB" id="A0A6J6EB58"/>
<dbReference type="Gene3D" id="3.30.300.30">
    <property type="match status" value="1"/>
</dbReference>
<name>A0A6J6EB58_9ZZZZ</name>
<comment type="similarity">
    <text evidence="1">Belongs to the ATP-dependent AMP-binding enzyme family.</text>
</comment>
<feature type="domain" description="AMP-dependent synthetase/ligase" evidence="3">
    <location>
        <begin position="144"/>
        <end position="336"/>
    </location>
</feature>
<reference evidence="5" key="1">
    <citation type="submission" date="2020-05" db="EMBL/GenBank/DDBJ databases">
        <authorList>
            <person name="Chiriac C."/>
            <person name="Salcher M."/>
            <person name="Ghai R."/>
            <person name="Kavagutti S V."/>
        </authorList>
    </citation>
    <scope>NUCLEOTIDE SEQUENCE</scope>
</reference>
<dbReference type="PANTHER" id="PTHR43201">
    <property type="entry name" value="ACYL-COA SYNTHETASE"/>
    <property type="match status" value="1"/>
</dbReference>
<evidence type="ECO:0000259" key="4">
    <source>
        <dbReference type="Pfam" id="PF13193"/>
    </source>
</evidence>
<keyword evidence="2" id="KW-0436">Ligase</keyword>
<dbReference type="InterPro" id="IPR042099">
    <property type="entry name" value="ANL_N_sf"/>
</dbReference>